<proteinExistence type="predicted"/>
<dbReference type="AlphaFoldDB" id="A0A133KJR4"/>
<protein>
    <submittedName>
        <fullName evidence="1">Toxin-antitoxin system, toxin component, Fic family</fullName>
    </submittedName>
</protein>
<comment type="caution">
    <text evidence="1">The sequence shown here is derived from an EMBL/GenBank/DDBJ whole genome shotgun (WGS) entry which is preliminary data.</text>
</comment>
<organism evidence="1 2">
    <name type="scientific">Bifidobacterium bifidum</name>
    <dbReference type="NCBI Taxonomy" id="1681"/>
    <lineage>
        <taxon>Bacteria</taxon>
        <taxon>Bacillati</taxon>
        <taxon>Actinomycetota</taxon>
        <taxon>Actinomycetes</taxon>
        <taxon>Bifidobacteriales</taxon>
        <taxon>Bifidobacteriaceae</taxon>
        <taxon>Bifidobacterium</taxon>
    </lineage>
</organism>
<dbReference type="InterPro" id="IPR011204">
    <property type="entry name" value="Virulence_RhuM-like"/>
</dbReference>
<dbReference type="RefSeq" id="WP_061086227.1">
    <property type="nucleotide sequence ID" value="NZ_KQ955783.1"/>
</dbReference>
<dbReference type="Pfam" id="PF13310">
    <property type="entry name" value="Virulence_RhuM"/>
    <property type="match status" value="1"/>
</dbReference>
<evidence type="ECO:0000313" key="1">
    <source>
        <dbReference type="EMBL" id="KWZ79829.1"/>
    </source>
</evidence>
<dbReference type="Proteomes" id="UP000070092">
    <property type="component" value="Unassembled WGS sequence"/>
</dbReference>
<reference evidence="1 2" key="1">
    <citation type="submission" date="2016-01" db="EMBL/GenBank/DDBJ databases">
        <authorList>
            <person name="Oliw E.H."/>
        </authorList>
    </citation>
    <scope>NUCLEOTIDE SEQUENCE [LARGE SCALE GENOMIC DNA]</scope>
    <source>
        <strain evidence="1 2">MJR8628B</strain>
    </source>
</reference>
<accession>A0A133KJR4</accession>
<dbReference type="PATRIC" id="fig|1681.53.peg.2116"/>
<evidence type="ECO:0000313" key="2">
    <source>
        <dbReference type="Proteomes" id="UP000070092"/>
    </source>
</evidence>
<gene>
    <name evidence="1" type="ORF">HMPREF3196_02176</name>
</gene>
<dbReference type="EMBL" id="LRPO01000061">
    <property type="protein sequence ID" value="KWZ79829.1"/>
    <property type="molecule type" value="Genomic_DNA"/>
</dbReference>
<sequence>MSEEFDPDNRGQVILYRANGVNVPVEVTYWRRTFWMPQKNIARLFGVNVPAVSKHLANIYAEGELAESATMSEMEIVRNEGGRTVRRTIRFYSLDAIIAVGYRVSSPQATAFRQWATSVLHEYMIKGFALNDDMLKNGNTFGEDYFKELLARVREIRTSEKRLYQQVLAIFQEICTDYDKDSGIAREFYQNMQNRFHYAAHGHTAPEIITQRVDATKPHMGLTTWQGSPNGRIHKSDVTVAKNYLDENELTRLNRLTSGFLDMIENRVAARLTTTMPEFIQLVSQYIQLSGGATLTGKGTVTRKQADRKAAEEYAKFNAAQPYDFEEFAKGIDGGRHDGIGR</sequence>
<name>A0A133KJR4_BIFBI</name>
<dbReference type="PANTHER" id="PTHR35810:SF1">
    <property type="entry name" value="CYTOPLASMIC PROTEIN"/>
    <property type="match status" value="1"/>
</dbReference>
<dbReference type="PANTHER" id="PTHR35810">
    <property type="entry name" value="CYTOPLASMIC PROTEIN-RELATED"/>
    <property type="match status" value="1"/>
</dbReference>
<dbReference type="PIRSF" id="PIRSF015268">
    <property type="entry name" value="Virulence_RhuM"/>
    <property type="match status" value="1"/>
</dbReference>